<dbReference type="PRINTS" id="PR00364">
    <property type="entry name" value="DISEASERSIST"/>
</dbReference>
<protein>
    <recommendedName>
        <fullName evidence="8">OmpR/PhoB-type domain-containing protein</fullName>
    </recommendedName>
</protein>
<dbReference type="Pfam" id="PF00931">
    <property type="entry name" value="NB-ARC"/>
    <property type="match status" value="1"/>
</dbReference>
<reference evidence="10" key="1">
    <citation type="journal article" date="2019" name="Int. J. Syst. Evol. Microbiol.">
        <title>The Global Catalogue of Microorganisms (GCM) 10K type strain sequencing project: providing services to taxonomists for standard genome sequencing and annotation.</title>
        <authorList>
            <consortium name="The Broad Institute Genomics Platform"/>
            <consortium name="The Broad Institute Genome Sequencing Center for Infectious Disease"/>
            <person name="Wu L."/>
            <person name="Ma J."/>
        </authorList>
    </citation>
    <scope>NUCLEOTIDE SEQUENCE [LARGE SCALE GENOMIC DNA]</scope>
    <source>
        <strain evidence="10">JCM 7356</strain>
    </source>
</reference>
<dbReference type="SUPFAM" id="SSF48452">
    <property type="entry name" value="TPR-like"/>
    <property type="match status" value="1"/>
</dbReference>
<dbReference type="PANTHER" id="PTHR35807:SF1">
    <property type="entry name" value="TRANSCRIPTIONAL REGULATOR REDD"/>
    <property type="match status" value="1"/>
</dbReference>
<dbReference type="InterPro" id="IPR051677">
    <property type="entry name" value="AfsR-DnrI-RedD_regulator"/>
</dbReference>
<dbReference type="EMBL" id="BAAATR010000030">
    <property type="protein sequence ID" value="GAA2264311.1"/>
    <property type="molecule type" value="Genomic_DNA"/>
</dbReference>
<dbReference type="Pfam" id="PF03704">
    <property type="entry name" value="BTAD"/>
    <property type="match status" value="1"/>
</dbReference>
<feature type="DNA-binding region" description="OmpR/PhoB-type" evidence="6">
    <location>
        <begin position="6"/>
        <end position="111"/>
    </location>
</feature>
<dbReference type="InterPro" id="IPR036388">
    <property type="entry name" value="WH-like_DNA-bd_sf"/>
</dbReference>
<comment type="similarity">
    <text evidence="1">Belongs to the AfsR/DnrI/RedD regulatory family.</text>
</comment>
<name>A0ABP5RJU4_9ACTN</name>
<evidence type="ECO:0000313" key="10">
    <source>
        <dbReference type="Proteomes" id="UP001500305"/>
    </source>
</evidence>
<dbReference type="InterPro" id="IPR005158">
    <property type="entry name" value="BTAD"/>
</dbReference>
<keyword evidence="5" id="KW-0804">Transcription</keyword>
<proteinExistence type="inferred from homology"/>
<evidence type="ECO:0000256" key="6">
    <source>
        <dbReference type="PROSITE-ProRule" id="PRU01091"/>
    </source>
</evidence>
<gene>
    <name evidence="9" type="ORF">GCM10010430_56210</name>
</gene>
<dbReference type="Gene3D" id="1.25.40.10">
    <property type="entry name" value="Tetratricopeptide repeat domain"/>
    <property type="match status" value="1"/>
</dbReference>
<dbReference type="PROSITE" id="PS51755">
    <property type="entry name" value="OMPR_PHOB"/>
    <property type="match status" value="1"/>
</dbReference>
<dbReference type="Gene3D" id="3.40.50.300">
    <property type="entry name" value="P-loop containing nucleotide triphosphate hydrolases"/>
    <property type="match status" value="1"/>
</dbReference>
<evidence type="ECO:0000313" key="9">
    <source>
        <dbReference type="EMBL" id="GAA2264311.1"/>
    </source>
</evidence>
<keyword evidence="4 6" id="KW-0238">DNA-binding</keyword>
<dbReference type="InterPro" id="IPR027417">
    <property type="entry name" value="P-loop_NTPase"/>
</dbReference>
<keyword evidence="10" id="KW-1185">Reference proteome</keyword>
<evidence type="ECO:0000256" key="4">
    <source>
        <dbReference type="ARBA" id="ARBA00023125"/>
    </source>
</evidence>
<dbReference type="SUPFAM" id="SSF46894">
    <property type="entry name" value="C-terminal effector domain of the bipartite response regulators"/>
    <property type="match status" value="1"/>
</dbReference>
<evidence type="ECO:0000256" key="1">
    <source>
        <dbReference type="ARBA" id="ARBA00005820"/>
    </source>
</evidence>
<feature type="region of interest" description="Disordered" evidence="7">
    <location>
        <begin position="278"/>
        <end position="317"/>
    </location>
</feature>
<dbReference type="InterPro" id="IPR002182">
    <property type="entry name" value="NB-ARC"/>
</dbReference>
<sequence length="673" mass="73555">MRQLFPPTHEIAKSFRFELLGPVRAWRGGRELDLGSARQRAVLARLLLATGQPHAISEIIEAVWGEDLPGNPRNLVHKYVGGLRRALEPDVGVSRTSDLLPLIDNGYVLLVDRDQVDLNVFTRTAAEGVALVDIDLATARERLDTALGLWRGDVFGQLATEFFEAERRRLTERRLSVLEDRIGIDIALGRQAEAAVELVSLLVENPLREHLSVLLMIALYRSGRQADALRVFQDCRRKLINELGIEPAQELQDVHRQILAGEPIRRIALSCGKTVEPGTMNSPVARPGSGADTPGQTSWPPALAPERRSHLKPDLSDFTGRDRELTRVCTILAEPADIPPTVVITGMAGVGKSTLAMRVANLMKSRFPAGQLYLDLHGMSTQPVQPAQAFPRLLRMLGTKGVEQEYTDDELSELYRSAVNGGVLTVFDDVSDERQVRPLLGGSATLITSRRRLAGLEGAHIIELDTMEAHDALKLLGQIIGPERLSTDPAGGARIGQFTDGLPLALRIAGARLLARPHWSLGQFAERLADEERRLAELTHNDLEIRASLAATFHQLSLEATEAFLLLGAQAKPSFTAASASTALGLPEMDAADIIEELVDLRLIDVCRAEASGQLRYRLRDLVHLFARSESADGALGPITAGRTRQGKALEIIGLNQHSAKTNTAFVRVAGRK</sequence>
<dbReference type="Gene3D" id="1.10.10.10">
    <property type="entry name" value="Winged helix-like DNA-binding domain superfamily/Winged helix DNA-binding domain"/>
    <property type="match status" value="1"/>
</dbReference>
<dbReference type="InterPro" id="IPR011990">
    <property type="entry name" value="TPR-like_helical_dom_sf"/>
</dbReference>
<dbReference type="PANTHER" id="PTHR35807">
    <property type="entry name" value="TRANSCRIPTIONAL REGULATOR REDD-RELATED"/>
    <property type="match status" value="1"/>
</dbReference>
<feature type="compositionally biased region" description="Basic and acidic residues" evidence="7">
    <location>
        <begin position="305"/>
        <end position="317"/>
    </location>
</feature>
<dbReference type="CDD" id="cd15831">
    <property type="entry name" value="BTAD"/>
    <property type="match status" value="1"/>
</dbReference>
<comment type="caution">
    <text evidence="9">The sequence shown here is derived from an EMBL/GenBank/DDBJ whole genome shotgun (WGS) entry which is preliminary data.</text>
</comment>
<keyword evidence="2" id="KW-0902">Two-component regulatory system</keyword>
<evidence type="ECO:0000259" key="8">
    <source>
        <dbReference type="PROSITE" id="PS51755"/>
    </source>
</evidence>
<evidence type="ECO:0000256" key="7">
    <source>
        <dbReference type="SAM" id="MobiDB-lite"/>
    </source>
</evidence>
<evidence type="ECO:0000256" key="5">
    <source>
        <dbReference type="ARBA" id="ARBA00023163"/>
    </source>
</evidence>
<evidence type="ECO:0000256" key="2">
    <source>
        <dbReference type="ARBA" id="ARBA00023012"/>
    </source>
</evidence>
<dbReference type="InterPro" id="IPR016032">
    <property type="entry name" value="Sig_transdc_resp-reg_C-effctor"/>
</dbReference>
<dbReference type="SMART" id="SM00862">
    <property type="entry name" value="Trans_reg_C"/>
    <property type="match status" value="1"/>
</dbReference>
<accession>A0ABP5RJU4</accession>
<evidence type="ECO:0000256" key="3">
    <source>
        <dbReference type="ARBA" id="ARBA00023015"/>
    </source>
</evidence>
<dbReference type="SMART" id="SM01043">
    <property type="entry name" value="BTAD"/>
    <property type="match status" value="1"/>
</dbReference>
<dbReference type="InterPro" id="IPR001867">
    <property type="entry name" value="OmpR/PhoB-type_DNA-bd"/>
</dbReference>
<dbReference type="SUPFAM" id="SSF52540">
    <property type="entry name" value="P-loop containing nucleoside triphosphate hydrolases"/>
    <property type="match status" value="1"/>
</dbReference>
<dbReference type="Proteomes" id="UP001500305">
    <property type="component" value="Unassembled WGS sequence"/>
</dbReference>
<feature type="domain" description="OmpR/PhoB-type" evidence="8">
    <location>
        <begin position="6"/>
        <end position="111"/>
    </location>
</feature>
<organism evidence="9 10">
    <name type="scientific">Kitasatospora cystarginea</name>
    <dbReference type="NCBI Taxonomy" id="58350"/>
    <lineage>
        <taxon>Bacteria</taxon>
        <taxon>Bacillati</taxon>
        <taxon>Actinomycetota</taxon>
        <taxon>Actinomycetes</taxon>
        <taxon>Kitasatosporales</taxon>
        <taxon>Streptomycetaceae</taxon>
        <taxon>Kitasatospora</taxon>
    </lineage>
</organism>
<keyword evidence="3" id="KW-0805">Transcription regulation</keyword>